<accession>A0A9J6DLL2</accession>
<evidence type="ECO:0000313" key="1">
    <source>
        <dbReference type="EMBL" id="KAH8023077.1"/>
    </source>
</evidence>
<evidence type="ECO:0000313" key="2">
    <source>
        <dbReference type="Proteomes" id="UP000821866"/>
    </source>
</evidence>
<gene>
    <name evidence="1" type="ORF">HPB51_010861</name>
</gene>
<proteinExistence type="predicted"/>
<name>A0A9J6DLL2_RHIMP</name>
<reference evidence="1" key="2">
    <citation type="submission" date="2021-09" db="EMBL/GenBank/DDBJ databases">
        <authorList>
            <person name="Jia N."/>
            <person name="Wang J."/>
            <person name="Shi W."/>
            <person name="Du L."/>
            <person name="Sun Y."/>
            <person name="Zhan W."/>
            <person name="Jiang J."/>
            <person name="Wang Q."/>
            <person name="Zhang B."/>
            <person name="Ji P."/>
            <person name="Sakyi L.B."/>
            <person name="Cui X."/>
            <person name="Yuan T."/>
            <person name="Jiang B."/>
            <person name="Yang W."/>
            <person name="Lam T.T.-Y."/>
            <person name="Chang Q."/>
            <person name="Ding S."/>
            <person name="Wang X."/>
            <person name="Zhu J."/>
            <person name="Ruan X."/>
            <person name="Zhao L."/>
            <person name="Wei J."/>
            <person name="Que T."/>
            <person name="Du C."/>
            <person name="Cheng J."/>
            <person name="Dai P."/>
            <person name="Han X."/>
            <person name="Huang E."/>
            <person name="Gao Y."/>
            <person name="Liu J."/>
            <person name="Shao H."/>
            <person name="Ye R."/>
            <person name="Li L."/>
            <person name="Wei W."/>
            <person name="Wang X."/>
            <person name="Wang C."/>
            <person name="Huo Q."/>
            <person name="Li W."/>
            <person name="Guo W."/>
            <person name="Chen H."/>
            <person name="Chen S."/>
            <person name="Zhou L."/>
            <person name="Zhou L."/>
            <person name="Ni X."/>
            <person name="Tian J."/>
            <person name="Zhou Y."/>
            <person name="Sheng Y."/>
            <person name="Liu T."/>
            <person name="Pan Y."/>
            <person name="Xia L."/>
            <person name="Li J."/>
            <person name="Zhao F."/>
            <person name="Cao W."/>
        </authorList>
    </citation>
    <scope>NUCLEOTIDE SEQUENCE</scope>
    <source>
        <strain evidence="1">Rmic-2018</strain>
        <tissue evidence="1">Larvae</tissue>
    </source>
</reference>
<organism evidence="1 2">
    <name type="scientific">Rhipicephalus microplus</name>
    <name type="common">Cattle tick</name>
    <name type="synonym">Boophilus microplus</name>
    <dbReference type="NCBI Taxonomy" id="6941"/>
    <lineage>
        <taxon>Eukaryota</taxon>
        <taxon>Metazoa</taxon>
        <taxon>Ecdysozoa</taxon>
        <taxon>Arthropoda</taxon>
        <taxon>Chelicerata</taxon>
        <taxon>Arachnida</taxon>
        <taxon>Acari</taxon>
        <taxon>Parasitiformes</taxon>
        <taxon>Ixodida</taxon>
        <taxon>Ixodoidea</taxon>
        <taxon>Ixodidae</taxon>
        <taxon>Rhipicephalinae</taxon>
        <taxon>Rhipicephalus</taxon>
        <taxon>Boophilus</taxon>
    </lineage>
</organism>
<dbReference type="Proteomes" id="UP000821866">
    <property type="component" value="Chromosome 6"/>
</dbReference>
<protein>
    <submittedName>
        <fullName evidence="1">Uncharacterized protein</fullName>
    </submittedName>
</protein>
<dbReference type="AlphaFoldDB" id="A0A9J6DLL2"/>
<comment type="caution">
    <text evidence="1">The sequence shown here is derived from an EMBL/GenBank/DDBJ whole genome shotgun (WGS) entry which is preliminary data.</text>
</comment>
<dbReference type="EMBL" id="JABSTU010000008">
    <property type="protein sequence ID" value="KAH8023077.1"/>
    <property type="molecule type" value="Genomic_DNA"/>
</dbReference>
<sequence length="172" mass="18894">MVGMKRMARKFSKAGAVVVEAAPVVGKVAAEVERVDGRIVSKAGQLESATRMGTGVVMAQVAMLTFCMAGGSRKRHNASQSRRKHVYRDDVPFMLRDDVAQAESSLHMEEPCGWASWPEFGKLSGSAVAVPRPELLKLDCVAERADFPERNHFQWPHGDTSQDLFPLLAQQV</sequence>
<keyword evidence="2" id="KW-1185">Reference proteome</keyword>
<reference evidence="1" key="1">
    <citation type="journal article" date="2020" name="Cell">
        <title>Large-Scale Comparative Analyses of Tick Genomes Elucidate Their Genetic Diversity and Vector Capacities.</title>
        <authorList>
            <consortium name="Tick Genome and Microbiome Consortium (TIGMIC)"/>
            <person name="Jia N."/>
            <person name="Wang J."/>
            <person name="Shi W."/>
            <person name="Du L."/>
            <person name="Sun Y."/>
            <person name="Zhan W."/>
            <person name="Jiang J.F."/>
            <person name="Wang Q."/>
            <person name="Zhang B."/>
            <person name="Ji P."/>
            <person name="Bell-Sakyi L."/>
            <person name="Cui X.M."/>
            <person name="Yuan T.T."/>
            <person name="Jiang B.G."/>
            <person name="Yang W.F."/>
            <person name="Lam T.T."/>
            <person name="Chang Q.C."/>
            <person name="Ding S.J."/>
            <person name="Wang X.J."/>
            <person name="Zhu J.G."/>
            <person name="Ruan X.D."/>
            <person name="Zhao L."/>
            <person name="Wei J.T."/>
            <person name="Ye R.Z."/>
            <person name="Que T.C."/>
            <person name="Du C.H."/>
            <person name="Zhou Y.H."/>
            <person name="Cheng J.X."/>
            <person name="Dai P.F."/>
            <person name="Guo W.B."/>
            <person name="Han X.H."/>
            <person name="Huang E.J."/>
            <person name="Li L.F."/>
            <person name="Wei W."/>
            <person name="Gao Y.C."/>
            <person name="Liu J.Z."/>
            <person name="Shao H.Z."/>
            <person name="Wang X."/>
            <person name="Wang C.C."/>
            <person name="Yang T.C."/>
            <person name="Huo Q.B."/>
            <person name="Li W."/>
            <person name="Chen H.Y."/>
            <person name="Chen S.E."/>
            <person name="Zhou L.G."/>
            <person name="Ni X.B."/>
            <person name="Tian J.H."/>
            <person name="Sheng Y."/>
            <person name="Liu T."/>
            <person name="Pan Y.S."/>
            <person name="Xia L.Y."/>
            <person name="Li J."/>
            <person name="Zhao F."/>
            <person name="Cao W.C."/>
        </authorList>
    </citation>
    <scope>NUCLEOTIDE SEQUENCE</scope>
    <source>
        <strain evidence="1">Rmic-2018</strain>
    </source>
</reference>